<dbReference type="InterPro" id="IPR019554">
    <property type="entry name" value="Soluble_ligand-bd"/>
</dbReference>
<dbReference type="InterPro" id="IPR051675">
    <property type="entry name" value="Endo/Exo/Phosphatase_dom_1"/>
</dbReference>
<feature type="domain" description="Helix-hairpin-helix DNA-binding motif class 1" evidence="2">
    <location>
        <begin position="160"/>
        <end position="179"/>
    </location>
</feature>
<accession>A0A4P6KJ50</accession>
<dbReference type="Proteomes" id="UP000289260">
    <property type="component" value="Chromosome"/>
</dbReference>
<dbReference type="EMBL" id="CP035806">
    <property type="protein sequence ID" value="QBE50422.1"/>
    <property type="molecule type" value="Genomic_DNA"/>
</dbReference>
<dbReference type="SMART" id="SM00278">
    <property type="entry name" value="HhH1"/>
    <property type="match status" value="2"/>
</dbReference>
<dbReference type="GO" id="GO:0003677">
    <property type="term" value="F:DNA binding"/>
    <property type="evidence" value="ECO:0007669"/>
    <property type="project" value="InterPro"/>
</dbReference>
<dbReference type="AlphaFoldDB" id="A0A4P6KJ50"/>
<evidence type="ECO:0000313" key="3">
    <source>
        <dbReference type="EMBL" id="QBE50422.1"/>
    </source>
</evidence>
<gene>
    <name evidence="3" type="ORF">EVS81_15665</name>
</gene>
<dbReference type="InterPro" id="IPR003583">
    <property type="entry name" value="Hlx-hairpin-Hlx_DNA-bd_motif"/>
</dbReference>
<dbReference type="Gene3D" id="3.10.560.10">
    <property type="entry name" value="Outer membrane lipoprotein wza domain like"/>
    <property type="match status" value="1"/>
</dbReference>
<dbReference type="SUPFAM" id="SSF47781">
    <property type="entry name" value="RuvA domain 2-like"/>
    <property type="match status" value="1"/>
</dbReference>
<dbReference type="KEGG" id="ltr:EVS81_15665"/>
<reference evidence="3 4" key="1">
    <citation type="submission" date="2019-02" db="EMBL/GenBank/DDBJ databases">
        <authorList>
            <person name="Sun L."/>
            <person name="Pan D."/>
            <person name="Wu X."/>
        </authorList>
    </citation>
    <scope>NUCLEOTIDE SEQUENCE [LARGE SCALE GENOMIC DNA]</scope>
    <source>
        <strain evidence="3 4">JW-1</strain>
    </source>
</reference>
<dbReference type="PANTHER" id="PTHR21180">
    <property type="entry name" value="ENDONUCLEASE/EXONUCLEASE/PHOSPHATASE FAMILY DOMAIN-CONTAINING PROTEIN 1"/>
    <property type="match status" value="1"/>
</dbReference>
<evidence type="ECO:0000259" key="2">
    <source>
        <dbReference type="SMART" id="SM00278"/>
    </source>
</evidence>
<sequence length="183" mass="18301">MLQLRPAAEASEQITREMAAGESSHPSAAAPAQTGPVLVHVVGEVAEPGVVELPAGARVAEAIEAAGGAGEHAELSGLNLARLVTDGEQILVPDAQQAEAGAVAAPGGEASPGARPPAGGPIDLNTADAAALETLPRVGPALAQRILDWRASNGGFTAVDQLMEVSGIGAKTLDGFRELVTVR</sequence>
<evidence type="ECO:0000313" key="4">
    <source>
        <dbReference type="Proteomes" id="UP000289260"/>
    </source>
</evidence>
<feature type="domain" description="Helix-hairpin-helix DNA-binding motif class 1" evidence="2">
    <location>
        <begin position="130"/>
        <end position="149"/>
    </location>
</feature>
<proteinExistence type="predicted"/>
<dbReference type="Gene3D" id="1.10.150.320">
    <property type="entry name" value="Photosystem II 12 kDa extrinsic protein"/>
    <property type="match status" value="1"/>
</dbReference>
<dbReference type="Pfam" id="PF12836">
    <property type="entry name" value="HHH_3"/>
    <property type="match status" value="1"/>
</dbReference>
<dbReference type="GO" id="GO:0015627">
    <property type="term" value="C:type II protein secretion system complex"/>
    <property type="evidence" value="ECO:0007669"/>
    <property type="project" value="TreeGrafter"/>
</dbReference>
<feature type="compositionally biased region" description="Low complexity" evidence="1">
    <location>
        <begin position="100"/>
        <end position="113"/>
    </location>
</feature>
<organism evidence="3 4">
    <name type="scientific">Leucobacter triazinivorans</name>
    <dbReference type="NCBI Taxonomy" id="1784719"/>
    <lineage>
        <taxon>Bacteria</taxon>
        <taxon>Bacillati</taxon>
        <taxon>Actinomycetota</taxon>
        <taxon>Actinomycetes</taxon>
        <taxon>Micrococcales</taxon>
        <taxon>Microbacteriaceae</taxon>
        <taxon>Leucobacter</taxon>
    </lineage>
</organism>
<dbReference type="OrthoDB" id="9758724at2"/>
<dbReference type="GO" id="GO:0015628">
    <property type="term" value="P:protein secretion by the type II secretion system"/>
    <property type="evidence" value="ECO:0007669"/>
    <property type="project" value="TreeGrafter"/>
</dbReference>
<dbReference type="PANTHER" id="PTHR21180:SF32">
    <property type="entry name" value="ENDONUCLEASE_EXONUCLEASE_PHOSPHATASE FAMILY DOMAIN-CONTAINING PROTEIN 1"/>
    <property type="match status" value="1"/>
</dbReference>
<name>A0A4P6KJ50_9MICO</name>
<protein>
    <recommendedName>
        <fullName evidence="2">Helix-hairpin-helix DNA-binding motif class 1 domain-containing protein</fullName>
    </recommendedName>
</protein>
<feature type="region of interest" description="Disordered" evidence="1">
    <location>
        <begin position="100"/>
        <end position="120"/>
    </location>
</feature>
<keyword evidence="4" id="KW-1185">Reference proteome</keyword>
<dbReference type="GO" id="GO:0006281">
    <property type="term" value="P:DNA repair"/>
    <property type="evidence" value="ECO:0007669"/>
    <property type="project" value="InterPro"/>
</dbReference>
<dbReference type="SUPFAM" id="SSF142984">
    <property type="entry name" value="Nqo1 middle domain-like"/>
    <property type="match status" value="1"/>
</dbReference>
<dbReference type="InterPro" id="IPR010994">
    <property type="entry name" value="RuvA_2-like"/>
</dbReference>
<dbReference type="Pfam" id="PF10531">
    <property type="entry name" value="SLBB"/>
    <property type="match status" value="1"/>
</dbReference>
<evidence type="ECO:0000256" key="1">
    <source>
        <dbReference type="SAM" id="MobiDB-lite"/>
    </source>
</evidence>